<gene>
    <name evidence="2" type="ORF">PLANPX_1549</name>
</gene>
<feature type="region of interest" description="Disordered" evidence="1">
    <location>
        <begin position="1"/>
        <end position="54"/>
    </location>
</feature>
<name>A0A5K7X807_9BACT</name>
<dbReference type="AlphaFoldDB" id="A0A5K7X807"/>
<proteinExistence type="predicted"/>
<protein>
    <submittedName>
        <fullName evidence="2">Uncharacterized protein</fullName>
    </submittedName>
</protein>
<evidence type="ECO:0000313" key="2">
    <source>
        <dbReference type="EMBL" id="BBO31937.1"/>
    </source>
</evidence>
<organism evidence="2 3">
    <name type="scientific">Lacipirellula parvula</name>
    <dbReference type="NCBI Taxonomy" id="2650471"/>
    <lineage>
        <taxon>Bacteria</taxon>
        <taxon>Pseudomonadati</taxon>
        <taxon>Planctomycetota</taxon>
        <taxon>Planctomycetia</taxon>
        <taxon>Pirellulales</taxon>
        <taxon>Lacipirellulaceae</taxon>
        <taxon>Lacipirellula</taxon>
    </lineage>
</organism>
<sequence>MGWEVHRISRQAGAYFGQKATNSRRRSHGTMHADSRHDDCYDVSRRTAHSSGRA</sequence>
<evidence type="ECO:0000313" key="3">
    <source>
        <dbReference type="Proteomes" id="UP000326837"/>
    </source>
</evidence>
<feature type="compositionally biased region" description="Basic and acidic residues" evidence="1">
    <location>
        <begin position="31"/>
        <end position="45"/>
    </location>
</feature>
<accession>A0A5K7X807</accession>
<keyword evidence="3" id="KW-1185">Reference proteome</keyword>
<dbReference type="EMBL" id="AP021861">
    <property type="protein sequence ID" value="BBO31937.1"/>
    <property type="molecule type" value="Genomic_DNA"/>
</dbReference>
<dbReference type="Proteomes" id="UP000326837">
    <property type="component" value="Chromosome"/>
</dbReference>
<dbReference type="KEGG" id="lpav:PLANPX_1549"/>
<reference evidence="3" key="1">
    <citation type="submission" date="2019-10" db="EMBL/GenBank/DDBJ databases">
        <title>Lacipirellula parvula gen. nov., sp. nov., representing a lineage of planctomycetes widespread in freshwater anoxic habitats, and description of the family Lacipirellulaceae.</title>
        <authorList>
            <person name="Dedysh S.N."/>
            <person name="Kulichevskaya I.S."/>
            <person name="Beletsky A.V."/>
            <person name="Rakitin A.L."/>
            <person name="Mardanov A.V."/>
            <person name="Ivanova A.A."/>
            <person name="Saltykova V.X."/>
            <person name="Rijpstra W.I.C."/>
            <person name="Sinninghe Damste J.S."/>
            <person name="Ravin N.V."/>
        </authorList>
    </citation>
    <scope>NUCLEOTIDE SEQUENCE [LARGE SCALE GENOMIC DNA]</scope>
    <source>
        <strain evidence="3">PX69</strain>
    </source>
</reference>
<evidence type="ECO:0000256" key="1">
    <source>
        <dbReference type="SAM" id="MobiDB-lite"/>
    </source>
</evidence>